<feature type="domain" description="Glycosyl hydrolases family 39 N-terminal catalytic" evidence="5">
    <location>
        <begin position="119"/>
        <end position="260"/>
    </location>
</feature>
<evidence type="ECO:0000313" key="9">
    <source>
        <dbReference type="Proteomes" id="UP000245535"/>
    </source>
</evidence>
<name>A0A315Z5B0_SEDFL</name>
<sequence length="623" mass="72092">MKKLILLFLLLTNASMLIGQELTVEKAKVSFSPDQVLSYNGVKNFDRQKYINIHSSYRSIPNSFKDYLYKDLKISDGRRFGLGGPSNKASKTNHKIPGAFSYEDLQEEMKRTIKNSDPELPFKSQMIFTSHPGSFFPVGNFKMKKDGVWQEGYEAIANYFVERLKEPALQDGYLELLNEPFVHDRDMHTSIDTIVNMMNTTAKVLHQTYPELKIGGPGHAWPAYELQDFKVWEDRMSKFIERAGKEMDFLSVHLYSTFYDDKVSYRAGANAEAILDLIEAKSFKEFGKVKPLVISEYGAGFKAGSKIQEAYFQNRDWLIIHSVNSKMMQFMQRPDRIQKTIPFITSTATWFKSEHPYPYVLFHKKGNDWETTHLIKFYEFWKGIEGEYIPVNSSHPDVQVIGLRNNNKFYICLDNLEDKETKVDLFSTLKGFKAKKVRIRRLFSNSEQPVLEEIKLKNWKELTLKADETSIIIFELKKELQNNKEIVLTEKYHENLIEKVDEDGISYDFEVNTKGLTHAELSLGISRPINLSTTPVVSVNGYQLMVDENEMGRRQDFKELTFEGAEEPKKKRPKQQNFFGVRKVAIPLGYLKEQNTITVKFEEGEGFVSTIKLSTAHLRTLIE</sequence>
<evidence type="ECO:0000256" key="2">
    <source>
        <dbReference type="ARBA" id="ARBA00022801"/>
    </source>
</evidence>
<reference evidence="8 9" key="1">
    <citation type="submission" date="2018-03" db="EMBL/GenBank/DDBJ databases">
        <title>Genomic Encyclopedia of Archaeal and Bacterial Type Strains, Phase II (KMG-II): from individual species to whole genera.</title>
        <authorList>
            <person name="Goeker M."/>
        </authorList>
    </citation>
    <scope>NUCLEOTIDE SEQUENCE [LARGE SCALE GENOMIC DNA]</scope>
    <source>
        <strain evidence="8 9">DSM 28229</strain>
    </source>
</reference>
<dbReference type="CDD" id="cd21510">
    <property type="entry name" value="agarase_cat"/>
    <property type="match status" value="1"/>
</dbReference>
<feature type="signal peptide" evidence="4">
    <location>
        <begin position="1"/>
        <end position="19"/>
    </location>
</feature>
<organism evidence="8 9">
    <name type="scientific">Sediminitomix flava</name>
    <dbReference type="NCBI Taxonomy" id="379075"/>
    <lineage>
        <taxon>Bacteria</taxon>
        <taxon>Pseudomonadati</taxon>
        <taxon>Bacteroidota</taxon>
        <taxon>Cytophagia</taxon>
        <taxon>Cytophagales</taxon>
        <taxon>Flammeovirgaceae</taxon>
        <taxon>Sediminitomix</taxon>
    </lineage>
</organism>
<keyword evidence="4" id="KW-0732">Signal</keyword>
<evidence type="ECO:0000259" key="7">
    <source>
        <dbReference type="Pfam" id="PF18206"/>
    </source>
</evidence>
<dbReference type="InterPro" id="IPR040527">
    <property type="entry name" value="Beta-sand_Porphyrn"/>
</dbReference>
<evidence type="ECO:0000256" key="3">
    <source>
        <dbReference type="ARBA" id="ARBA00023295"/>
    </source>
</evidence>
<keyword evidence="3" id="KW-0326">Glycosidase</keyword>
<evidence type="ECO:0000256" key="4">
    <source>
        <dbReference type="SAM" id="SignalP"/>
    </source>
</evidence>
<feature type="domain" description="Beta-porphyranase A C-terminal" evidence="6">
    <location>
        <begin position="511"/>
        <end position="614"/>
    </location>
</feature>
<dbReference type="GO" id="GO:0016798">
    <property type="term" value="F:hydrolase activity, acting on glycosyl bonds"/>
    <property type="evidence" value="ECO:0007669"/>
    <property type="project" value="UniProtKB-KW"/>
</dbReference>
<dbReference type="Gene3D" id="3.20.20.80">
    <property type="entry name" value="Glycosidases"/>
    <property type="match status" value="1"/>
</dbReference>
<dbReference type="OrthoDB" id="974840at2"/>
<dbReference type="Pfam" id="PF18206">
    <property type="entry name" value="Porphyrn_cat_1"/>
    <property type="match status" value="1"/>
</dbReference>
<dbReference type="Proteomes" id="UP000245535">
    <property type="component" value="Unassembled WGS sequence"/>
</dbReference>
<accession>A0A315Z5B0</accession>
<dbReference type="Pfam" id="PF01229">
    <property type="entry name" value="Glyco_hydro_39"/>
    <property type="match status" value="1"/>
</dbReference>
<dbReference type="Gene3D" id="2.60.40.1180">
    <property type="entry name" value="Golgi alpha-mannosidase II"/>
    <property type="match status" value="1"/>
</dbReference>
<dbReference type="RefSeq" id="WP_109622111.1">
    <property type="nucleotide sequence ID" value="NZ_QGDO01000008.1"/>
</dbReference>
<gene>
    <name evidence="8" type="ORF">BC781_10877</name>
</gene>
<feature type="chain" id="PRO_5016385869" evidence="4">
    <location>
        <begin position="20"/>
        <end position="623"/>
    </location>
</feature>
<dbReference type="EMBL" id="QGDO01000008">
    <property type="protein sequence ID" value="PWJ37942.1"/>
    <property type="molecule type" value="Genomic_DNA"/>
</dbReference>
<proteinExistence type="inferred from homology"/>
<evidence type="ECO:0000256" key="1">
    <source>
        <dbReference type="ARBA" id="ARBA00008875"/>
    </source>
</evidence>
<feature type="domain" description="Porphyranase beta-sandwich" evidence="7">
    <location>
        <begin position="397"/>
        <end position="492"/>
    </location>
</feature>
<dbReference type="SUPFAM" id="SSF51445">
    <property type="entry name" value="(Trans)glycosidases"/>
    <property type="match status" value="1"/>
</dbReference>
<dbReference type="Gene3D" id="2.60.120.1200">
    <property type="match status" value="1"/>
</dbReference>
<dbReference type="InterPro" id="IPR013780">
    <property type="entry name" value="Glyco_hydro_b"/>
</dbReference>
<evidence type="ECO:0000259" key="5">
    <source>
        <dbReference type="Pfam" id="PF01229"/>
    </source>
</evidence>
<evidence type="ECO:0000313" key="8">
    <source>
        <dbReference type="EMBL" id="PWJ37942.1"/>
    </source>
</evidence>
<comment type="caution">
    <text evidence="8">The sequence shown here is derived from an EMBL/GenBank/DDBJ whole genome shotgun (WGS) entry which is preliminary data.</text>
</comment>
<protein>
    <submittedName>
        <fullName evidence="8">Glycosyl hydrolase family 39</fullName>
    </submittedName>
</protein>
<dbReference type="InterPro" id="IPR049166">
    <property type="entry name" value="GH39_cat"/>
</dbReference>
<dbReference type="InterPro" id="IPR041224">
    <property type="entry name" value="BPA_C"/>
</dbReference>
<dbReference type="AlphaFoldDB" id="A0A315Z5B0"/>
<dbReference type="Pfam" id="PF18040">
    <property type="entry name" value="BPA_C"/>
    <property type="match status" value="1"/>
</dbReference>
<keyword evidence="2 8" id="KW-0378">Hydrolase</keyword>
<dbReference type="InterPro" id="IPR017853">
    <property type="entry name" value="GH"/>
</dbReference>
<evidence type="ECO:0000259" key="6">
    <source>
        <dbReference type="Pfam" id="PF18040"/>
    </source>
</evidence>
<comment type="similarity">
    <text evidence="1">Belongs to the glycosyl hydrolase 39 family.</text>
</comment>
<keyword evidence="9" id="KW-1185">Reference proteome</keyword>